<dbReference type="GO" id="GO:0030897">
    <property type="term" value="C:HOPS complex"/>
    <property type="evidence" value="ECO:0007669"/>
    <property type="project" value="TreeGrafter"/>
</dbReference>
<gene>
    <name evidence="6" type="ORF">PPRIM_AZ9-3.1.T0660179</name>
</gene>
<feature type="coiled-coil region" evidence="4">
    <location>
        <begin position="874"/>
        <end position="908"/>
    </location>
</feature>
<dbReference type="AlphaFoldDB" id="A0A8S1MWI5"/>
<dbReference type="SMART" id="SM00184">
    <property type="entry name" value="RING"/>
    <property type="match status" value="1"/>
</dbReference>
<dbReference type="GO" id="GO:0030674">
    <property type="term" value="F:protein-macromolecule adaptor activity"/>
    <property type="evidence" value="ECO:0007669"/>
    <property type="project" value="TreeGrafter"/>
</dbReference>
<evidence type="ECO:0000313" key="7">
    <source>
        <dbReference type="Proteomes" id="UP000688137"/>
    </source>
</evidence>
<reference evidence="6" key="1">
    <citation type="submission" date="2021-01" db="EMBL/GenBank/DDBJ databases">
        <authorList>
            <consortium name="Genoscope - CEA"/>
            <person name="William W."/>
        </authorList>
    </citation>
    <scope>NUCLEOTIDE SEQUENCE</scope>
</reference>
<keyword evidence="3" id="KW-0862">Zinc</keyword>
<dbReference type="GO" id="GO:0005768">
    <property type="term" value="C:endosome"/>
    <property type="evidence" value="ECO:0007669"/>
    <property type="project" value="TreeGrafter"/>
</dbReference>
<dbReference type="PANTHER" id="PTHR23323">
    <property type="entry name" value="VACUOLAR PROTEIN SORTING-ASSOCIATED PROTEIN"/>
    <property type="match status" value="1"/>
</dbReference>
<protein>
    <recommendedName>
        <fullName evidence="5">RING-type domain-containing protein</fullName>
    </recommendedName>
</protein>
<keyword evidence="7" id="KW-1185">Reference proteome</keyword>
<comment type="caution">
    <text evidence="6">The sequence shown here is derived from an EMBL/GenBank/DDBJ whole genome shotgun (WGS) entry which is preliminary data.</text>
</comment>
<evidence type="ECO:0000256" key="4">
    <source>
        <dbReference type="SAM" id="Coils"/>
    </source>
</evidence>
<dbReference type="GO" id="GO:0007033">
    <property type="term" value="P:vacuole organization"/>
    <property type="evidence" value="ECO:0007669"/>
    <property type="project" value="TreeGrafter"/>
</dbReference>
<evidence type="ECO:0000313" key="6">
    <source>
        <dbReference type="EMBL" id="CAD8081806.1"/>
    </source>
</evidence>
<evidence type="ECO:0000256" key="2">
    <source>
        <dbReference type="ARBA" id="ARBA00022771"/>
    </source>
</evidence>
<organism evidence="6 7">
    <name type="scientific">Paramecium primaurelia</name>
    <dbReference type="NCBI Taxonomy" id="5886"/>
    <lineage>
        <taxon>Eukaryota</taxon>
        <taxon>Sar</taxon>
        <taxon>Alveolata</taxon>
        <taxon>Ciliophora</taxon>
        <taxon>Intramacronucleata</taxon>
        <taxon>Oligohymenophorea</taxon>
        <taxon>Peniculida</taxon>
        <taxon>Parameciidae</taxon>
        <taxon>Paramecium</taxon>
    </lineage>
</organism>
<dbReference type="InterPro" id="IPR007810">
    <property type="entry name" value="Pep3/Vps18_beta-prop"/>
</dbReference>
<keyword evidence="4" id="KW-0175">Coiled coil</keyword>
<dbReference type="GO" id="GO:0008270">
    <property type="term" value="F:zinc ion binding"/>
    <property type="evidence" value="ECO:0007669"/>
    <property type="project" value="UniProtKB-KW"/>
</dbReference>
<accession>A0A8S1MWI5</accession>
<dbReference type="Pfam" id="PF05131">
    <property type="entry name" value="Pep3_Vps18"/>
    <property type="match status" value="1"/>
</dbReference>
<name>A0A8S1MWI5_PARPR</name>
<proteinExistence type="predicted"/>
<dbReference type="Proteomes" id="UP000688137">
    <property type="component" value="Unassembled WGS sequence"/>
</dbReference>
<dbReference type="InterPro" id="IPR001841">
    <property type="entry name" value="Znf_RING"/>
</dbReference>
<dbReference type="PANTHER" id="PTHR23323:SF26">
    <property type="entry name" value="VACUOLAR PROTEIN SORTING-ASSOCIATED PROTEIN 18 HOMOLOG"/>
    <property type="match status" value="1"/>
</dbReference>
<dbReference type="OMA" id="INDHCIV"/>
<dbReference type="EMBL" id="CAJJDM010000068">
    <property type="protein sequence ID" value="CAD8081806.1"/>
    <property type="molecule type" value="Genomic_DNA"/>
</dbReference>
<dbReference type="GO" id="GO:0048284">
    <property type="term" value="P:organelle fusion"/>
    <property type="evidence" value="ECO:0007669"/>
    <property type="project" value="TreeGrafter"/>
</dbReference>
<evidence type="ECO:0000259" key="5">
    <source>
        <dbReference type="SMART" id="SM00184"/>
    </source>
</evidence>
<dbReference type="GO" id="GO:0006904">
    <property type="term" value="P:vesicle docking involved in exocytosis"/>
    <property type="evidence" value="ECO:0007669"/>
    <property type="project" value="TreeGrafter"/>
</dbReference>
<keyword evidence="1" id="KW-0479">Metal-binding</keyword>
<dbReference type="GO" id="GO:0007032">
    <property type="term" value="P:endosome organization"/>
    <property type="evidence" value="ECO:0007669"/>
    <property type="project" value="TreeGrafter"/>
</dbReference>
<keyword evidence="2" id="KW-0863">Zinc-finger</keyword>
<evidence type="ECO:0000256" key="3">
    <source>
        <dbReference type="ARBA" id="ARBA00022833"/>
    </source>
</evidence>
<feature type="domain" description="RING-type" evidence="5">
    <location>
        <begin position="925"/>
        <end position="1037"/>
    </location>
</feature>
<evidence type="ECO:0000256" key="1">
    <source>
        <dbReference type="ARBA" id="ARBA00022723"/>
    </source>
</evidence>
<sequence>MTDQISLFDENDEDLVADYGFEPQEMEEKNTFQLKPFQIADFPLDQNLVSFAINDHCIVFTTDKKKIYRWRFLNEDGCIELPIKTEVEGDITDQIMKLSGHVGKQIGGAVLNTVSKVTKPLFNASMKRSKRIDSEEGKLDCIFLEPKGNHIIVASNKGDVYHACKDEEEVRLLEGVDNYSIRFFLWGEGSLYSFSNCIIIASNNKIYSYSLNYNNDKLMHTEVLSKNILQIPEIEKIVDVKKVVKNTIHMILIVTDKHIYILNGTKDLKKLFQKYQEAPDLFLKSRIALKDKSYIPRIFIEQSSILWTNGNNILLSNYSILIENQTFQNSKKLKNYKRSSTEEVKLEQLYGIGLTKFHYYLLTFDTLTIINLLSMTVVAYFDININSSGKALGMLYDQGTECFWVWCTNGIFRISVEFEDKDAWVQLLELKSYEEALQVNKKYDSPFYGQISGKYADLLFNQALQLDPQKPPNNEDIQNDISENTFMRNRHNRSTMKDSLFDDKVEKVQISREVVDMKIQLYGKAALYYFGSNRSYEQIILQYEMGEINYNRDGLIEYYLKPMVDLLDKELKQIVFKKILELLMLSITNQGIIKSFLEQYKADLEVDSVIPTLKVHGLTYLETYFIELKQDHKTVVQNLLIQEDYKSVQEKLSSLNDNDLLINLVYKYSYVIMKYNTQQTLDLFKKIDALDAQKMLSILLDVPLKSKELAIQFMQYCIFVKTRKITDINFNNLYLQYLADLKKVEQIMYYINEQINQNEQGEKYKFDLNYASQLFVKTNLLQPYVYILQMLGDYENAIKKAIEIDLIEDAKNIALKCEDNNKQRQLWILQIRLMLEKGGKYVRQIVQLTREIPLIKAEDILPYLTQNIKLDDFKDEICETLEEYHDQVEKQQNELEGYIKSNENLKKLLLQTSNRYIFVSQKTKCENCFRKLFQEDYIIFECLHGFHRECILQYVKSNPTVLDQKTYQSLLYLEKQLNDIEKLQIQTNQSKPDESIFGFFTVSNQISLNNQRNARNEQQKKYQQELNDILSKDCPVCGNFIFDQVLLPLDNDEYVEETWFI</sequence>